<keyword evidence="2" id="KW-0378">Hydrolase</keyword>
<keyword evidence="3 4" id="KW-0460">Magnesium</keyword>
<dbReference type="EMBL" id="PFLI01000031">
    <property type="protein sequence ID" value="PIY72445.1"/>
    <property type="molecule type" value="Genomic_DNA"/>
</dbReference>
<feature type="binding site" evidence="4">
    <location>
        <position position="81"/>
    </location>
    <ligand>
        <name>Mg(2+)</name>
        <dbReference type="ChEBI" id="CHEBI:18420"/>
        <label>1</label>
        <note>catalytic</note>
    </ligand>
</feature>
<gene>
    <name evidence="5" type="ORF">COY87_00950</name>
</gene>
<dbReference type="PANTHER" id="PTHR20854:SF4">
    <property type="entry name" value="INOSITOL-1-MONOPHOSPHATASE-RELATED"/>
    <property type="match status" value="1"/>
</dbReference>
<evidence type="ECO:0000256" key="2">
    <source>
        <dbReference type="ARBA" id="ARBA00022801"/>
    </source>
</evidence>
<dbReference type="GO" id="GO:0006020">
    <property type="term" value="P:inositol metabolic process"/>
    <property type="evidence" value="ECO:0007669"/>
    <property type="project" value="TreeGrafter"/>
</dbReference>
<dbReference type="GO" id="GO:0007165">
    <property type="term" value="P:signal transduction"/>
    <property type="evidence" value="ECO:0007669"/>
    <property type="project" value="TreeGrafter"/>
</dbReference>
<dbReference type="Gene3D" id="3.30.540.10">
    <property type="entry name" value="Fructose-1,6-Bisphosphatase, subunit A, domain 1"/>
    <property type="match status" value="1"/>
</dbReference>
<feature type="binding site" evidence="4">
    <location>
        <position position="103"/>
    </location>
    <ligand>
        <name>Mg(2+)</name>
        <dbReference type="ChEBI" id="CHEBI:18420"/>
        <label>1</label>
        <note>catalytic</note>
    </ligand>
</feature>
<dbReference type="PANTHER" id="PTHR20854">
    <property type="entry name" value="INOSITOL MONOPHOSPHATASE"/>
    <property type="match status" value="1"/>
</dbReference>
<dbReference type="SUPFAM" id="SSF56655">
    <property type="entry name" value="Carbohydrate phosphatase"/>
    <property type="match status" value="1"/>
</dbReference>
<dbReference type="CDD" id="cd01637">
    <property type="entry name" value="IMPase_like"/>
    <property type="match status" value="1"/>
</dbReference>
<accession>A0A2M7QKD1</accession>
<proteinExistence type="predicted"/>
<protein>
    <recommendedName>
        <fullName evidence="7">3'(2'),5'-bisphosphate nucleotidase CysQ</fullName>
    </recommendedName>
</protein>
<dbReference type="InterPro" id="IPR000760">
    <property type="entry name" value="Inositol_monophosphatase-like"/>
</dbReference>
<evidence type="ECO:0000256" key="1">
    <source>
        <dbReference type="ARBA" id="ARBA00022723"/>
    </source>
</evidence>
<dbReference type="GO" id="GO:0008934">
    <property type="term" value="F:inositol monophosphate 1-phosphatase activity"/>
    <property type="evidence" value="ECO:0007669"/>
    <property type="project" value="TreeGrafter"/>
</dbReference>
<comment type="cofactor">
    <cofactor evidence="4">
        <name>Mg(2+)</name>
        <dbReference type="ChEBI" id="CHEBI:18420"/>
    </cofactor>
</comment>
<feature type="binding site" evidence="4">
    <location>
        <position position="100"/>
    </location>
    <ligand>
        <name>Mg(2+)</name>
        <dbReference type="ChEBI" id="CHEBI:18420"/>
        <label>1</label>
        <note>catalytic</note>
    </ligand>
</feature>
<evidence type="ECO:0000256" key="3">
    <source>
        <dbReference type="ARBA" id="ARBA00022842"/>
    </source>
</evidence>
<evidence type="ECO:0000256" key="4">
    <source>
        <dbReference type="PIRSR" id="PIRSR600760-2"/>
    </source>
</evidence>
<dbReference type="Proteomes" id="UP000229401">
    <property type="component" value="Unassembled WGS sequence"/>
</dbReference>
<dbReference type="PRINTS" id="PR00377">
    <property type="entry name" value="IMPHPHTASES"/>
</dbReference>
<organism evidence="5 6">
    <name type="scientific">Candidatus Roizmanbacteria bacterium CG_4_10_14_0_8_um_filter_33_9</name>
    <dbReference type="NCBI Taxonomy" id="1974826"/>
    <lineage>
        <taxon>Bacteria</taxon>
        <taxon>Candidatus Roizmaniibacteriota</taxon>
    </lineage>
</organism>
<name>A0A2M7QKD1_9BACT</name>
<dbReference type="InterPro" id="IPR020550">
    <property type="entry name" value="Inositol_monophosphatase_CS"/>
</dbReference>
<dbReference type="GO" id="GO:0046854">
    <property type="term" value="P:phosphatidylinositol phosphate biosynthetic process"/>
    <property type="evidence" value="ECO:0007669"/>
    <property type="project" value="InterPro"/>
</dbReference>
<keyword evidence="1 4" id="KW-0479">Metal-binding</keyword>
<dbReference type="PROSITE" id="PS00629">
    <property type="entry name" value="IMP_1"/>
    <property type="match status" value="1"/>
</dbReference>
<feature type="binding site" evidence="4">
    <location>
        <position position="224"/>
    </location>
    <ligand>
        <name>Mg(2+)</name>
        <dbReference type="ChEBI" id="CHEBI:18420"/>
        <label>1</label>
        <note>catalytic</note>
    </ligand>
</feature>
<evidence type="ECO:0008006" key="7">
    <source>
        <dbReference type="Google" id="ProtNLM"/>
    </source>
</evidence>
<sequence>MKKEEEILIIPKYLSTLEAFKIINTGALEIVNKWRAGQKNVLDKVNANGVHDVVTEVDLAIEELTSKISKEFIPGVRIFGEENFRQDFSVTTEPFYIVIDPIDGTKEFVKGSTDWSISICAVENGIPVVSSVFMPDRNEVFTAIKGEGTKLNDRLLMVNGNAPSEIAVSPRQIKDENIAKRILTSAHKPIEVPALTPKICAILRGDVSAAVYFSQKGQSASLWDYAASVLLINEFGGKITSLTGKKLPFIGSEVIYKEGWLATNDPIRHSELLLCLSGAVCI</sequence>
<dbReference type="PROSITE" id="PS00630">
    <property type="entry name" value="IMP_2"/>
    <property type="match status" value="1"/>
</dbReference>
<dbReference type="AlphaFoldDB" id="A0A2M7QKD1"/>
<dbReference type="GO" id="GO:0046872">
    <property type="term" value="F:metal ion binding"/>
    <property type="evidence" value="ECO:0007669"/>
    <property type="project" value="UniProtKB-KW"/>
</dbReference>
<dbReference type="Gene3D" id="3.40.190.80">
    <property type="match status" value="1"/>
</dbReference>
<reference evidence="6" key="1">
    <citation type="submission" date="2017-09" db="EMBL/GenBank/DDBJ databases">
        <title>Depth-based differentiation of microbial function through sediment-hosted aquifers and enrichment of novel symbionts in the deep terrestrial subsurface.</title>
        <authorList>
            <person name="Probst A.J."/>
            <person name="Ladd B."/>
            <person name="Jarett J.K."/>
            <person name="Geller-Mcgrath D.E."/>
            <person name="Sieber C.M.K."/>
            <person name="Emerson J.B."/>
            <person name="Anantharaman K."/>
            <person name="Thomas B.C."/>
            <person name="Malmstrom R."/>
            <person name="Stieglmeier M."/>
            <person name="Klingl A."/>
            <person name="Woyke T."/>
            <person name="Ryan C.M."/>
            <person name="Banfield J.F."/>
        </authorList>
    </citation>
    <scope>NUCLEOTIDE SEQUENCE [LARGE SCALE GENOMIC DNA]</scope>
</reference>
<evidence type="ECO:0000313" key="6">
    <source>
        <dbReference type="Proteomes" id="UP000229401"/>
    </source>
</evidence>
<evidence type="ECO:0000313" key="5">
    <source>
        <dbReference type="EMBL" id="PIY72445.1"/>
    </source>
</evidence>
<feature type="binding site" evidence="4">
    <location>
        <position position="102"/>
    </location>
    <ligand>
        <name>Mg(2+)</name>
        <dbReference type="ChEBI" id="CHEBI:18420"/>
        <label>1</label>
        <note>catalytic</note>
    </ligand>
</feature>
<dbReference type="InterPro" id="IPR020583">
    <property type="entry name" value="Inositol_monoP_metal-BS"/>
</dbReference>
<comment type="caution">
    <text evidence="5">The sequence shown here is derived from an EMBL/GenBank/DDBJ whole genome shotgun (WGS) entry which is preliminary data.</text>
</comment>
<dbReference type="Pfam" id="PF00459">
    <property type="entry name" value="Inositol_P"/>
    <property type="match status" value="1"/>
</dbReference>